<sequence length="290" mass="33451">MRDLVKRLRKYEIRIRKAINSQMQGDFHSVFKGSGLEFDDVRAYQYGDDVRHIDWNVSAKGHGTFVKTFKEEKEQNIFFILDVSASQDIGKPSQKKIDIAREICGILTLSGIKESSSVGLLCYSDTKEKYIKPNKGIKHAYEIVNAVYKLEPKSTKTDINAALSLALSTIKRKSIFVIISDFVDDGYEKNLKAIARKHDLVVIHLADDREAKFPRIGIVPLYDKEAGKTVWVNTSSADFRGKLDRYYSKNREELDELCRKNNANYLFVNTQEDYVPKLVKLFKIRNRIRR</sequence>
<evidence type="ECO:0000313" key="2">
    <source>
        <dbReference type="EMBL" id="MEN7546607.1"/>
    </source>
</evidence>
<dbReference type="PANTHER" id="PTHR33608">
    <property type="entry name" value="BLL2464 PROTEIN"/>
    <property type="match status" value="1"/>
</dbReference>
<dbReference type="CDD" id="cd00198">
    <property type="entry name" value="vWFA"/>
    <property type="match status" value="1"/>
</dbReference>
<dbReference type="AlphaFoldDB" id="A0AAW9RYX1"/>
<dbReference type="InterPro" id="IPR002035">
    <property type="entry name" value="VWF_A"/>
</dbReference>
<dbReference type="Gene3D" id="3.40.50.410">
    <property type="entry name" value="von Willebrand factor, type A domain"/>
    <property type="match status" value="1"/>
</dbReference>
<dbReference type="Proteomes" id="UP001403385">
    <property type="component" value="Unassembled WGS sequence"/>
</dbReference>
<reference evidence="2 3" key="1">
    <citation type="submission" date="2024-04" db="EMBL/GenBank/DDBJ databases">
        <title>Novel genus in family Flammeovirgaceae.</title>
        <authorList>
            <person name="Nguyen T.H."/>
            <person name="Vuong T.Q."/>
            <person name="Le H."/>
            <person name="Kim S.-G."/>
        </authorList>
    </citation>
    <scope>NUCLEOTIDE SEQUENCE [LARGE SCALE GENOMIC DNA]</scope>
    <source>
        <strain evidence="2 3">JCM 23209</strain>
    </source>
</reference>
<gene>
    <name evidence="2" type="ORF">AAG747_01730</name>
</gene>
<name>A0AAW9RYX1_9BACT</name>
<dbReference type="SUPFAM" id="SSF53300">
    <property type="entry name" value="vWA-like"/>
    <property type="match status" value="1"/>
</dbReference>
<dbReference type="EMBL" id="JBDKWZ010000001">
    <property type="protein sequence ID" value="MEN7546607.1"/>
    <property type="molecule type" value="Genomic_DNA"/>
</dbReference>
<dbReference type="PROSITE" id="PS50234">
    <property type="entry name" value="VWFA"/>
    <property type="match status" value="1"/>
</dbReference>
<evidence type="ECO:0000259" key="1">
    <source>
        <dbReference type="PROSITE" id="PS50234"/>
    </source>
</evidence>
<feature type="domain" description="VWFA" evidence="1">
    <location>
        <begin position="76"/>
        <end position="288"/>
    </location>
</feature>
<dbReference type="PANTHER" id="PTHR33608:SF6">
    <property type="entry name" value="BLL2464 PROTEIN"/>
    <property type="match status" value="1"/>
</dbReference>
<dbReference type="InterPro" id="IPR036465">
    <property type="entry name" value="vWFA_dom_sf"/>
</dbReference>
<dbReference type="Pfam" id="PF01882">
    <property type="entry name" value="DUF58"/>
    <property type="match status" value="1"/>
</dbReference>
<dbReference type="InterPro" id="IPR002881">
    <property type="entry name" value="DUF58"/>
</dbReference>
<dbReference type="RefSeq" id="WP_346819391.1">
    <property type="nucleotide sequence ID" value="NZ_JBDKWZ010000001.1"/>
</dbReference>
<evidence type="ECO:0000313" key="3">
    <source>
        <dbReference type="Proteomes" id="UP001403385"/>
    </source>
</evidence>
<accession>A0AAW9RYX1</accession>
<keyword evidence="3" id="KW-1185">Reference proteome</keyword>
<protein>
    <submittedName>
        <fullName evidence="2">DUF58 domain-containing protein</fullName>
    </submittedName>
</protein>
<comment type="caution">
    <text evidence="2">The sequence shown here is derived from an EMBL/GenBank/DDBJ whole genome shotgun (WGS) entry which is preliminary data.</text>
</comment>
<organism evidence="2 3">
    <name type="scientific">Rapidithrix thailandica</name>
    <dbReference type="NCBI Taxonomy" id="413964"/>
    <lineage>
        <taxon>Bacteria</taxon>
        <taxon>Pseudomonadati</taxon>
        <taxon>Bacteroidota</taxon>
        <taxon>Cytophagia</taxon>
        <taxon>Cytophagales</taxon>
        <taxon>Flammeovirgaceae</taxon>
        <taxon>Rapidithrix</taxon>
    </lineage>
</organism>
<proteinExistence type="predicted"/>